<sequence length="399" mass="44822">MESYNYNITGLTGNARKYTMECMQRSIRIADSIMDGLISCQLLIEILNQCIYFNTKALSDGVFSEVVAPLTTLKVISQSKSLPTNLPNSSLRFNVPSNGQKPAFEKPFVTPPPGLDSTAYDGFNKGFIPNNAYSGFNDYGVPPQASPFYFHSHMYPIMGNQRIPFQPPFMAFSPASNVPSFIPPFHQPSDDNISQGMDSTTYNGSHATMPKMSQFSAGNRLMPISNESEFNGWIKTFIKYLRHQNLGHVIPDRLGNTGNIKEPEKDFIIEAFNYCVPSTAYPKWFQFALTNEYIELIDVIGRAMSLAEDKAGVDEIYEQLLAVKYDGKSDAILFKKLLNSLIAKGEKVGIHIPNEVLCQRIASNLTDSYRPIADFYRMNYGNVSLEDLLVNYRYLSSRV</sequence>
<dbReference type="OrthoDB" id="5419889at2759"/>
<dbReference type="GO" id="GO:0003723">
    <property type="term" value="F:RNA binding"/>
    <property type="evidence" value="ECO:0007669"/>
    <property type="project" value="InterPro"/>
</dbReference>
<keyword evidence="7" id="KW-0472">Membrane</keyword>
<dbReference type="eggNOG" id="KOG0017">
    <property type="taxonomic scope" value="Eukaryota"/>
</dbReference>
<keyword evidence="9" id="KW-1185">Reference proteome</keyword>
<protein>
    <submittedName>
        <fullName evidence="8">Uncharacterized protein</fullName>
    </submittedName>
</protein>
<evidence type="ECO:0000256" key="7">
    <source>
        <dbReference type="ARBA" id="ARBA00023136"/>
    </source>
</evidence>
<dbReference type="Pfam" id="PF01021">
    <property type="entry name" value="TYA"/>
    <property type="match status" value="1"/>
</dbReference>
<name>G0WDH6_NAUDC</name>
<evidence type="ECO:0000313" key="8">
    <source>
        <dbReference type="EMBL" id="CCD25837.2"/>
    </source>
</evidence>
<evidence type="ECO:0000256" key="1">
    <source>
        <dbReference type="ARBA" id="ARBA00004170"/>
    </source>
</evidence>
<dbReference type="GO" id="GO:0015031">
    <property type="term" value="P:protein transport"/>
    <property type="evidence" value="ECO:0007669"/>
    <property type="project" value="UniProtKB-KW"/>
</dbReference>
<dbReference type="HOGENOM" id="CLU_690956_0_0_1"/>
<evidence type="ECO:0000256" key="6">
    <source>
        <dbReference type="ARBA" id="ARBA00022927"/>
    </source>
</evidence>
<dbReference type="InterPro" id="IPR042491">
    <property type="entry name" value="Vps35_C"/>
</dbReference>
<evidence type="ECO:0000313" key="9">
    <source>
        <dbReference type="Proteomes" id="UP000000689"/>
    </source>
</evidence>
<dbReference type="Proteomes" id="UP000000689">
    <property type="component" value="Chromosome 7"/>
</dbReference>
<dbReference type="InterPro" id="IPR005378">
    <property type="entry name" value="Vps35"/>
</dbReference>
<dbReference type="InterPro" id="IPR015820">
    <property type="entry name" value="TYA"/>
</dbReference>
<dbReference type="Gene3D" id="1.25.40.660">
    <property type="entry name" value="Vacuolar protein sorting-associated protein 35, helical subcomplex Vps35-C"/>
    <property type="match status" value="1"/>
</dbReference>
<proteinExistence type="inferred from homology"/>
<evidence type="ECO:0000256" key="5">
    <source>
        <dbReference type="ARBA" id="ARBA00022490"/>
    </source>
</evidence>
<accession>G0WDH6</accession>
<evidence type="ECO:0000256" key="2">
    <source>
        <dbReference type="ARBA" id="ARBA00004496"/>
    </source>
</evidence>
<dbReference type="GO" id="GO:0042147">
    <property type="term" value="P:retrograde transport, endosome to Golgi"/>
    <property type="evidence" value="ECO:0007669"/>
    <property type="project" value="InterPro"/>
</dbReference>
<keyword evidence="5" id="KW-0963">Cytoplasm</keyword>
<dbReference type="KEGG" id="ndi:NDAI_0G00610"/>
<dbReference type="AlphaFoldDB" id="G0WDH6"/>
<keyword evidence="6" id="KW-0653">Protein transport</keyword>
<dbReference type="GeneID" id="11497233"/>
<keyword evidence="4" id="KW-0813">Transport</keyword>
<dbReference type="EMBL" id="HE580273">
    <property type="protein sequence ID" value="CCD25837.2"/>
    <property type="molecule type" value="Genomic_DNA"/>
</dbReference>
<dbReference type="RefSeq" id="XP_003671080.2">
    <property type="nucleotide sequence ID" value="XM_003671032.2"/>
</dbReference>
<reference evidence="8 9" key="1">
    <citation type="journal article" date="2011" name="Proc. Natl. Acad. Sci. U.S.A.">
        <title>Evolutionary erosion of yeast sex chromosomes by mating-type switching accidents.</title>
        <authorList>
            <person name="Gordon J.L."/>
            <person name="Armisen D."/>
            <person name="Proux-Wera E."/>
            <person name="Oheigeartaigh S.S."/>
            <person name="Byrne K.P."/>
            <person name="Wolfe K.H."/>
        </authorList>
    </citation>
    <scope>NUCLEOTIDE SEQUENCE [LARGE SCALE GENOMIC DNA]</scope>
    <source>
        <strain evidence="9">ATCC 10597 / BCRC 20456 / CBS 421 / NBRC 0211 / NRRL Y-12639</strain>
    </source>
</reference>
<gene>
    <name evidence="8" type="primary">NDAI0G00610</name>
    <name evidence="8" type="ordered locus">NDAI_0G00610</name>
</gene>
<comment type="subcellular location">
    <subcellularLocation>
        <location evidence="2">Cytoplasm</location>
    </subcellularLocation>
    <subcellularLocation>
        <location evidence="1">Membrane</location>
        <topology evidence="1">Peripheral membrane protein</topology>
    </subcellularLocation>
</comment>
<organism evidence="8 9">
    <name type="scientific">Naumovozyma dairenensis (strain ATCC 10597 / BCRC 20456 / CBS 421 / NBRC 0211 / NRRL Y-12639)</name>
    <name type="common">Saccharomyces dairenensis</name>
    <dbReference type="NCBI Taxonomy" id="1071378"/>
    <lineage>
        <taxon>Eukaryota</taxon>
        <taxon>Fungi</taxon>
        <taxon>Dikarya</taxon>
        <taxon>Ascomycota</taxon>
        <taxon>Saccharomycotina</taxon>
        <taxon>Saccharomycetes</taxon>
        <taxon>Saccharomycetales</taxon>
        <taxon>Saccharomycetaceae</taxon>
        <taxon>Naumovozyma</taxon>
    </lineage>
</organism>
<dbReference type="Pfam" id="PF03635">
    <property type="entry name" value="Vps35"/>
    <property type="match status" value="1"/>
</dbReference>
<evidence type="ECO:0000256" key="3">
    <source>
        <dbReference type="ARBA" id="ARBA00006536"/>
    </source>
</evidence>
<comment type="similarity">
    <text evidence="3">Belongs to the VPS35 family.</text>
</comment>
<dbReference type="GO" id="GO:0005829">
    <property type="term" value="C:cytosol"/>
    <property type="evidence" value="ECO:0007669"/>
    <property type="project" value="GOC"/>
</dbReference>
<dbReference type="GO" id="GO:0030906">
    <property type="term" value="C:retromer, cargo-selective complex"/>
    <property type="evidence" value="ECO:0007669"/>
    <property type="project" value="InterPro"/>
</dbReference>
<dbReference type="STRING" id="1071378.G0WDH6"/>
<evidence type="ECO:0000256" key="4">
    <source>
        <dbReference type="ARBA" id="ARBA00022448"/>
    </source>
</evidence>